<evidence type="ECO:0000256" key="3">
    <source>
        <dbReference type="SAM" id="MobiDB-lite"/>
    </source>
</evidence>
<evidence type="ECO:0000256" key="2">
    <source>
        <dbReference type="ARBA" id="ARBA00022490"/>
    </source>
</evidence>
<dbReference type="EnsemblMetazoa" id="ACHR005774-RA">
    <property type="protein sequence ID" value="ACHR005774-PA"/>
    <property type="gene ID" value="ACHR005774"/>
</dbReference>
<feature type="region of interest" description="Disordered" evidence="3">
    <location>
        <begin position="466"/>
        <end position="498"/>
    </location>
</feature>
<sequence>MDSFFGFDATLPDENDDEEEACRFYHPARTAELHSPLQRRRCKEDISDEEEYDALNDETFGAADKGDWEDIHEHLVRLESDRHGRGTGSFNGENFEEDDGGSSSVDLLFDDYELDLQLSKLNLFYNNNNNNNNNSESGRSSLLAQSISDEFASKLRLDPSIWGSPAKVQPSMQQPYTEQRVSVTPFTAQPPHLNAFRPPEQTLPSDGVHQKPPLLPPGLFPPMKMLSVEDIERTIIQHQYQQNQHQSMLQKQMSQQQHHHHQYQFQQQPQTFRTPPPPPAKEIKNMQPMPMISSPVAPPLRVSSALMTPPPSLMAARNCALFPNGPPQPPPPPPMLNNPNRLPLGLLPYNMLAARPYSTPINNLAMHPAFPQRCSYGSPLQGFLGGPPVQMGPPPPLPPRHPGPPPGPFLMQRSPTPLPNNQFNQRLVQEIQQNHPMLAFNRQLANTLSVCSNGMNKAAPQNMARSGFMKQQSHVQQQQSQQRSRVGNGMPKAGGQEERDEYANMMSNRDKQWLIGIQLTQLNSDAPYFNDYYFTVYKRRLTAAKGEGENRIYRENQLNHPFTQPKENAQLLLLSLISKNGKSGQLGSNRERRSSESRSNASGNEGKDGSAGGGGRAYTPLQFQNSLGKLQCGSVIAPRKLIDADVMGSDQLNGNGVPTVEPPPSVVQRKARHVLLLIETLYKIVLKLEDLFNPVAVEARKLLREKKMRELSSSMACLAAGANVSPSDQQAPTSVNGNHAASESLEPAESYDELAASLVGQLSQDKITSILGVRKGRILLRRSLAVLHEHPCRWILWGMIFIALPSLPKKDRDDADGLLLTLFSEFELQLRYGTIKELLLVAKTIGTSRKVMQCIVSSKFLLSCIITVIFQMEMFCGKNPSALQKASEDGWWISFLGDVNRIVKENIGPIRSSSITINPDNNIVRTLIVHFARFGTRVDGTELLNFITDNGNGKPKSARKQSLQETGVVK</sequence>
<comment type="subcellular location">
    <subcellularLocation>
        <location evidence="1">Cytoplasm</location>
        <location evidence="1">P-body</location>
    </subcellularLocation>
</comment>
<reference evidence="4" key="2">
    <citation type="submission" date="2020-05" db="UniProtKB">
        <authorList>
            <consortium name="EnsemblMetazoa"/>
        </authorList>
    </citation>
    <scope>IDENTIFICATION</scope>
    <source>
        <strain evidence="4">ACHKN1017</strain>
    </source>
</reference>
<dbReference type="Proteomes" id="UP000075881">
    <property type="component" value="Unassembled WGS sequence"/>
</dbReference>
<accession>A0A182K4T9</accession>
<evidence type="ECO:0008006" key="6">
    <source>
        <dbReference type="Google" id="ProtNLM"/>
    </source>
</evidence>
<evidence type="ECO:0000313" key="4">
    <source>
        <dbReference type="EnsemblMetazoa" id="ACHR005774-PA"/>
    </source>
</evidence>
<name>A0A182K4T9_9DIPT</name>
<dbReference type="InterPro" id="IPR039900">
    <property type="entry name" value="Pat1-like"/>
</dbReference>
<protein>
    <recommendedName>
        <fullName evidence="6">mRNA decay factor PAT1 domain-containing protein</fullName>
    </recommendedName>
</protein>
<keyword evidence="5" id="KW-1185">Reference proteome</keyword>
<dbReference type="GO" id="GO:0003723">
    <property type="term" value="F:RNA binding"/>
    <property type="evidence" value="ECO:0007669"/>
    <property type="project" value="TreeGrafter"/>
</dbReference>
<dbReference type="GO" id="GO:0000932">
    <property type="term" value="C:P-body"/>
    <property type="evidence" value="ECO:0007669"/>
    <property type="project" value="UniProtKB-SubCell"/>
</dbReference>
<feature type="region of interest" description="Disordered" evidence="3">
    <location>
        <begin position="582"/>
        <end position="617"/>
    </location>
</feature>
<dbReference type="AlphaFoldDB" id="A0A182K4T9"/>
<proteinExistence type="predicted"/>
<dbReference type="GO" id="GO:0033962">
    <property type="term" value="P:P-body assembly"/>
    <property type="evidence" value="ECO:0007669"/>
    <property type="project" value="TreeGrafter"/>
</dbReference>
<evidence type="ECO:0000256" key="1">
    <source>
        <dbReference type="ARBA" id="ARBA00004201"/>
    </source>
</evidence>
<dbReference type="PANTHER" id="PTHR21551:SF0">
    <property type="entry name" value="PROTEIN ASSOCIATED WITH TOPO II RELATED-1, ISOFORM A"/>
    <property type="match status" value="1"/>
</dbReference>
<dbReference type="VEuPathDB" id="VectorBase:ACHR005774"/>
<dbReference type="GO" id="GO:0000290">
    <property type="term" value="P:deadenylation-dependent decapping of nuclear-transcribed mRNA"/>
    <property type="evidence" value="ECO:0007669"/>
    <property type="project" value="InterPro"/>
</dbReference>
<feature type="compositionally biased region" description="Polar residues" evidence="3">
    <location>
        <begin position="724"/>
        <end position="741"/>
    </location>
</feature>
<feature type="compositionally biased region" description="Low complexity" evidence="3">
    <location>
        <begin position="471"/>
        <end position="486"/>
    </location>
</feature>
<evidence type="ECO:0000313" key="5">
    <source>
        <dbReference type="Proteomes" id="UP000075881"/>
    </source>
</evidence>
<feature type="region of interest" description="Disordered" evidence="3">
    <location>
        <begin position="723"/>
        <end position="742"/>
    </location>
</feature>
<organism evidence="4 5">
    <name type="scientific">Anopheles christyi</name>
    <dbReference type="NCBI Taxonomy" id="43041"/>
    <lineage>
        <taxon>Eukaryota</taxon>
        <taxon>Metazoa</taxon>
        <taxon>Ecdysozoa</taxon>
        <taxon>Arthropoda</taxon>
        <taxon>Hexapoda</taxon>
        <taxon>Insecta</taxon>
        <taxon>Pterygota</taxon>
        <taxon>Neoptera</taxon>
        <taxon>Endopterygota</taxon>
        <taxon>Diptera</taxon>
        <taxon>Nematocera</taxon>
        <taxon>Culicoidea</taxon>
        <taxon>Culicidae</taxon>
        <taxon>Anophelinae</taxon>
        <taxon>Anopheles</taxon>
    </lineage>
</organism>
<dbReference type="PANTHER" id="PTHR21551">
    <property type="entry name" value="TOPOISOMERASE II-ASSOCIATED PROTEIN PAT1"/>
    <property type="match status" value="1"/>
</dbReference>
<feature type="region of interest" description="Disordered" evidence="3">
    <location>
        <begin position="82"/>
        <end position="102"/>
    </location>
</feature>
<dbReference type="STRING" id="43041.A0A182K4T9"/>
<keyword evidence="2" id="KW-0963">Cytoplasm</keyword>
<reference evidence="5" key="1">
    <citation type="submission" date="2013-03" db="EMBL/GenBank/DDBJ databases">
        <title>The Genome Sequence of Anopheles christyi ACHKN1017.</title>
        <authorList>
            <consortium name="The Broad Institute Genomics Platform"/>
            <person name="Neafsey D.E."/>
            <person name="Besansky N."/>
            <person name="Walker B."/>
            <person name="Young S.K."/>
            <person name="Zeng Q."/>
            <person name="Gargeya S."/>
            <person name="Fitzgerald M."/>
            <person name="Haas B."/>
            <person name="Abouelleil A."/>
            <person name="Allen A.W."/>
            <person name="Alvarado L."/>
            <person name="Arachchi H.M."/>
            <person name="Berlin A.M."/>
            <person name="Chapman S.B."/>
            <person name="Gainer-Dewar J."/>
            <person name="Goldberg J."/>
            <person name="Griggs A."/>
            <person name="Gujja S."/>
            <person name="Hansen M."/>
            <person name="Howarth C."/>
            <person name="Imamovic A."/>
            <person name="Ireland A."/>
            <person name="Larimer J."/>
            <person name="McCowan C."/>
            <person name="Murphy C."/>
            <person name="Pearson M."/>
            <person name="Poon T.W."/>
            <person name="Priest M."/>
            <person name="Roberts A."/>
            <person name="Saif S."/>
            <person name="Shea T."/>
            <person name="Sisk P."/>
            <person name="Sykes S."/>
            <person name="Wortman J."/>
            <person name="Nusbaum C."/>
            <person name="Birren B."/>
        </authorList>
    </citation>
    <scope>NUCLEOTIDE SEQUENCE [LARGE SCALE GENOMIC DNA]</scope>
    <source>
        <strain evidence="5">ACHKN1017</strain>
    </source>
</reference>
<feature type="region of interest" description="Disordered" evidence="3">
    <location>
        <begin position="256"/>
        <end position="275"/>
    </location>
</feature>